<dbReference type="PANTHER" id="PTHR45036:SF1">
    <property type="entry name" value="METHYLTRANSFERASE LIKE 7A"/>
    <property type="match status" value="1"/>
</dbReference>
<dbReference type="Proteomes" id="UP000176429">
    <property type="component" value="Unassembled WGS sequence"/>
</dbReference>
<name>A0A1G2P0G0_9BACT</name>
<gene>
    <name evidence="1" type="ORF">A3H68_00400</name>
</gene>
<dbReference type="Pfam" id="PF13489">
    <property type="entry name" value="Methyltransf_23"/>
    <property type="match status" value="1"/>
</dbReference>
<dbReference type="AlphaFoldDB" id="A0A1G2P0G0"/>
<dbReference type="InterPro" id="IPR029063">
    <property type="entry name" value="SAM-dependent_MTases_sf"/>
</dbReference>
<accession>A0A1G2P0G0</accession>
<reference evidence="1 2" key="1">
    <citation type="journal article" date="2016" name="Nat. Commun.">
        <title>Thousands of microbial genomes shed light on interconnected biogeochemical processes in an aquifer system.</title>
        <authorList>
            <person name="Anantharaman K."/>
            <person name="Brown C.T."/>
            <person name="Hug L.A."/>
            <person name="Sharon I."/>
            <person name="Castelle C.J."/>
            <person name="Probst A.J."/>
            <person name="Thomas B.C."/>
            <person name="Singh A."/>
            <person name="Wilkins M.J."/>
            <person name="Karaoz U."/>
            <person name="Brodie E.L."/>
            <person name="Williams K.H."/>
            <person name="Hubbard S.S."/>
            <person name="Banfield J.F."/>
        </authorList>
    </citation>
    <scope>NUCLEOTIDE SEQUENCE [LARGE SCALE GENOMIC DNA]</scope>
</reference>
<evidence type="ECO:0008006" key="3">
    <source>
        <dbReference type="Google" id="ProtNLM"/>
    </source>
</evidence>
<dbReference type="CDD" id="cd02440">
    <property type="entry name" value="AdoMet_MTases"/>
    <property type="match status" value="1"/>
</dbReference>
<organism evidence="1 2">
    <name type="scientific">Candidatus Taylorbacteria bacterium RIFCSPLOWO2_02_FULL_46_40</name>
    <dbReference type="NCBI Taxonomy" id="1802329"/>
    <lineage>
        <taxon>Bacteria</taxon>
        <taxon>Candidatus Tayloriibacteriota</taxon>
    </lineage>
</organism>
<evidence type="ECO:0000313" key="2">
    <source>
        <dbReference type="Proteomes" id="UP000176429"/>
    </source>
</evidence>
<evidence type="ECO:0000313" key="1">
    <source>
        <dbReference type="EMBL" id="OHA41808.1"/>
    </source>
</evidence>
<protein>
    <recommendedName>
        <fullName evidence="3">Methyltransferase type 11 domain-containing protein</fullName>
    </recommendedName>
</protein>
<dbReference type="EMBL" id="MHSH01000018">
    <property type="protein sequence ID" value="OHA41808.1"/>
    <property type="molecule type" value="Genomic_DNA"/>
</dbReference>
<comment type="caution">
    <text evidence="1">The sequence shown here is derived from an EMBL/GenBank/DDBJ whole genome shotgun (WGS) entry which is preliminary data.</text>
</comment>
<dbReference type="PANTHER" id="PTHR45036">
    <property type="entry name" value="METHYLTRANSFERASE LIKE 7B"/>
    <property type="match status" value="1"/>
</dbReference>
<proteinExistence type="predicted"/>
<dbReference type="SUPFAM" id="SSF53335">
    <property type="entry name" value="S-adenosyl-L-methionine-dependent methyltransferases"/>
    <property type="match status" value="1"/>
</dbReference>
<dbReference type="Gene3D" id="3.40.50.150">
    <property type="entry name" value="Vaccinia Virus protein VP39"/>
    <property type="match status" value="1"/>
</dbReference>
<dbReference type="InterPro" id="IPR052356">
    <property type="entry name" value="Thiol_S-MT"/>
</dbReference>
<sequence>MIIERSGERMNRALDAEKEQLFSKLSGVVVEIGPGAGANLRYYPRDIAYVGVEPVEALARLCEQEASRCRFASSNILRTSVENLESHLRPHDLQEDYADFVVCTFVLCSVQSPMNVLLSVIGALRPGGQFLFIEHVVAPRGNLPWFGQKAIKPLCRFCGRCDPTRDSESSIRLAGFKKVESRKVALRRFPLAPIIIGAAVK</sequence>